<dbReference type="AlphaFoldDB" id="A0A512BJV3"/>
<gene>
    <name evidence="8" type="ORF">SAE01_47460</name>
</gene>
<proteinExistence type="predicted"/>
<evidence type="ECO:0000256" key="2">
    <source>
        <dbReference type="ARBA" id="ARBA00022475"/>
    </source>
</evidence>
<sequence>MNPLWTQIILQTTLKDKKKNLDDKNRYSNYKLAKGMREFKIVVLRLLQDFVLITLGIFSAAFGFKGFLLTNHFIDGGATGISLLISALTSIPLYILLIGVNIPFVILGYNIIGKAFAIKTMLAISGLALVVATVTFPDITKDNLLVAVFGGFFLGAGIGLSVRGGAVIDGTEVLAIFLSRKFGTTIGDIIIIINVIIFSAAAYFLSVEIALYSMITYLSASKTLDFIIEGIEEYTGVTIISAHSQRVKQMIIDTLGRGVTVYNGKSGFGNEGEKKDIEIVYTVLTRLEVNRLNTELEKIDRSAFVVMSSIRDTKGGMIKKRPLKH</sequence>
<accession>A0A512BJV3</accession>
<dbReference type="GO" id="GO:0005886">
    <property type="term" value="C:plasma membrane"/>
    <property type="evidence" value="ECO:0007669"/>
    <property type="project" value="UniProtKB-SubCell"/>
</dbReference>
<evidence type="ECO:0000313" key="9">
    <source>
        <dbReference type="Proteomes" id="UP000321513"/>
    </source>
</evidence>
<dbReference type="RefSeq" id="WP_147206371.1">
    <property type="nucleotide sequence ID" value="NZ_BJYT01000048.1"/>
</dbReference>
<evidence type="ECO:0000256" key="6">
    <source>
        <dbReference type="SAM" id="Phobius"/>
    </source>
</evidence>
<feature type="transmembrane region" description="Helical" evidence="6">
    <location>
        <begin position="182"/>
        <end position="205"/>
    </location>
</feature>
<name>A0A512BJV3_9BACT</name>
<keyword evidence="4 6" id="KW-1133">Transmembrane helix</keyword>
<feature type="transmembrane region" description="Helical" evidence="6">
    <location>
        <begin position="143"/>
        <end position="162"/>
    </location>
</feature>
<feature type="transmembrane region" description="Helical" evidence="6">
    <location>
        <begin position="84"/>
        <end position="109"/>
    </location>
</feature>
<dbReference type="EMBL" id="BJYT01000048">
    <property type="protein sequence ID" value="GEO12250.1"/>
    <property type="molecule type" value="Genomic_DNA"/>
</dbReference>
<evidence type="ECO:0000256" key="3">
    <source>
        <dbReference type="ARBA" id="ARBA00022692"/>
    </source>
</evidence>
<dbReference type="InterPro" id="IPR019264">
    <property type="entry name" value="DUF2179"/>
</dbReference>
<dbReference type="Proteomes" id="UP000321513">
    <property type="component" value="Unassembled WGS sequence"/>
</dbReference>
<keyword evidence="2" id="KW-1003">Cell membrane</keyword>
<dbReference type="InterPro" id="IPR051461">
    <property type="entry name" value="UPF0750_membrane"/>
</dbReference>
<protein>
    <submittedName>
        <fullName evidence="8">Membrane protein</fullName>
    </submittedName>
</protein>
<evidence type="ECO:0000259" key="7">
    <source>
        <dbReference type="Pfam" id="PF10035"/>
    </source>
</evidence>
<reference evidence="8 9" key="1">
    <citation type="submission" date="2019-07" db="EMBL/GenBank/DDBJ databases">
        <title>Whole genome shotgun sequence of Segetibacter aerophilus NBRC 106135.</title>
        <authorList>
            <person name="Hosoyama A."/>
            <person name="Uohara A."/>
            <person name="Ohji S."/>
            <person name="Ichikawa N."/>
        </authorList>
    </citation>
    <scope>NUCLEOTIDE SEQUENCE [LARGE SCALE GENOMIC DNA]</scope>
    <source>
        <strain evidence="8 9">NBRC 106135</strain>
    </source>
</reference>
<dbReference type="PIRSF" id="PIRSF006483">
    <property type="entry name" value="Membrane_protein_YitT"/>
    <property type="match status" value="1"/>
</dbReference>
<organism evidence="8 9">
    <name type="scientific">Segetibacter aerophilus</name>
    <dbReference type="NCBI Taxonomy" id="670293"/>
    <lineage>
        <taxon>Bacteria</taxon>
        <taxon>Pseudomonadati</taxon>
        <taxon>Bacteroidota</taxon>
        <taxon>Chitinophagia</taxon>
        <taxon>Chitinophagales</taxon>
        <taxon>Chitinophagaceae</taxon>
        <taxon>Segetibacter</taxon>
    </lineage>
</organism>
<evidence type="ECO:0000256" key="5">
    <source>
        <dbReference type="ARBA" id="ARBA00023136"/>
    </source>
</evidence>
<dbReference type="InterPro" id="IPR003740">
    <property type="entry name" value="YitT"/>
</dbReference>
<feature type="transmembrane region" description="Helical" evidence="6">
    <location>
        <begin position="116"/>
        <end position="137"/>
    </location>
</feature>
<evidence type="ECO:0000256" key="1">
    <source>
        <dbReference type="ARBA" id="ARBA00004651"/>
    </source>
</evidence>
<dbReference type="PANTHER" id="PTHR33545:SF3">
    <property type="entry name" value="UPF0750 MEMBRANE PROTEIN YQFU"/>
    <property type="match status" value="1"/>
</dbReference>
<feature type="transmembrane region" description="Helical" evidence="6">
    <location>
        <begin position="42"/>
        <end position="64"/>
    </location>
</feature>
<dbReference type="InterPro" id="IPR015867">
    <property type="entry name" value="N-reg_PII/ATP_PRibTrfase_C"/>
</dbReference>
<evidence type="ECO:0000256" key="4">
    <source>
        <dbReference type="ARBA" id="ARBA00022989"/>
    </source>
</evidence>
<dbReference type="OrthoDB" id="265478at2"/>
<keyword evidence="9" id="KW-1185">Reference proteome</keyword>
<dbReference type="Gene3D" id="3.30.70.120">
    <property type="match status" value="1"/>
</dbReference>
<keyword evidence="5 6" id="KW-0472">Membrane</keyword>
<keyword evidence="3 6" id="KW-0812">Transmembrane</keyword>
<dbReference type="Pfam" id="PF02588">
    <property type="entry name" value="YitT_membrane"/>
    <property type="match status" value="1"/>
</dbReference>
<comment type="subcellular location">
    <subcellularLocation>
        <location evidence="1">Cell membrane</location>
        <topology evidence="1">Multi-pass membrane protein</topology>
    </subcellularLocation>
</comment>
<dbReference type="CDD" id="cd16380">
    <property type="entry name" value="YitT_C"/>
    <property type="match status" value="1"/>
</dbReference>
<dbReference type="PANTHER" id="PTHR33545">
    <property type="entry name" value="UPF0750 MEMBRANE PROTEIN YITT-RELATED"/>
    <property type="match status" value="1"/>
</dbReference>
<feature type="domain" description="DUF2179" evidence="7">
    <location>
        <begin position="257"/>
        <end position="315"/>
    </location>
</feature>
<evidence type="ECO:0000313" key="8">
    <source>
        <dbReference type="EMBL" id="GEO12250.1"/>
    </source>
</evidence>
<comment type="caution">
    <text evidence="8">The sequence shown here is derived from an EMBL/GenBank/DDBJ whole genome shotgun (WGS) entry which is preliminary data.</text>
</comment>
<dbReference type="Pfam" id="PF10035">
    <property type="entry name" value="DUF2179"/>
    <property type="match status" value="1"/>
</dbReference>